<dbReference type="AlphaFoldDB" id="A0A1W2CDS9"/>
<protein>
    <submittedName>
        <fullName evidence="5">Methylmalonyl-CoA epimerase</fullName>
    </submittedName>
</protein>
<evidence type="ECO:0000313" key="5">
    <source>
        <dbReference type="EMBL" id="SMC83425.1"/>
    </source>
</evidence>
<dbReference type="NCBIfam" id="TIGR03081">
    <property type="entry name" value="metmalonyl_epim"/>
    <property type="match status" value="1"/>
</dbReference>
<dbReference type="InterPro" id="IPR051785">
    <property type="entry name" value="MMCE/EMCE_epimerase"/>
</dbReference>
<dbReference type="PANTHER" id="PTHR43048:SF3">
    <property type="entry name" value="METHYLMALONYL-COA EPIMERASE, MITOCHONDRIAL"/>
    <property type="match status" value="1"/>
</dbReference>
<feature type="coiled-coil region" evidence="3">
    <location>
        <begin position="90"/>
        <end position="117"/>
    </location>
</feature>
<dbReference type="CDD" id="cd07249">
    <property type="entry name" value="MMCE"/>
    <property type="match status" value="1"/>
</dbReference>
<evidence type="ECO:0000256" key="2">
    <source>
        <dbReference type="ARBA" id="ARBA00022723"/>
    </source>
</evidence>
<dbReference type="GO" id="GO:0004493">
    <property type="term" value="F:methylmalonyl-CoA epimerase activity"/>
    <property type="evidence" value="ECO:0007669"/>
    <property type="project" value="TreeGrafter"/>
</dbReference>
<dbReference type="GO" id="GO:0046872">
    <property type="term" value="F:metal ion binding"/>
    <property type="evidence" value="ECO:0007669"/>
    <property type="project" value="UniProtKB-KW"/>
</dbReference>
<dbReference type="OrthoDB" id="9788468at2"/>
<dbReference type="PROSITE" id="PS51819">
    <property type="entry name" value="VOC"/>
    <property type="match status" value="1"/>
</dbReference>
<evidence type="ECO:0000259" key="4">
    <source>
        <dbReference type="PROSITE" id="PS51819"/>
    </source>
</evidence>
<sequence length="147" mass="15975">MCQDCNCGVNARKFKVLRVDHIGIAVKDMEQAKKFYTEVLGMTAMGEEVVEQQKVKVCFIPCGDSEVELLESTSPDGPVAKFIEKNGEGIQHVALRVDNIEAALADLKEQGVRLIDESPRYGAGGASIAFVHPKATGGILLELSERK</sequence>
<evidence type="ECO:0000256" key="1">
    <source>
        <dbReference type="ARBA" id="ARBA00009308"/>
    </source>
</evidence>
<dbReference type="PANTHER" id="PTHR43048">
    <property type="entry name" value="METHYLMALONYL-COA EPIMERASE"/>
    <property type="match status" value="1"/>
</dbReference>
<dbReference type="SUPFAM" id="SSF54593">
    <property type="entry name" value="Glyoxalase/Bleomycin resistance protein/Dihydroxybiphenyl dioxygenase"/>
    <property type="match status" value="1"/>
</dbReference>
<keyword evidence="3" id="KW-0175">Coiled coil</keyword>
<dbReference type="InterPro" id="IPR037523">
    <property type="entry name" value="VOC_core"/>
</dbReference>
<keyword evidence="2" id="KW-0479">Metal-binding</keyword>
<keyword evidence="6" id="KW-1185">Reference proteome</keyword>
<name>A0A1W2CDS9_9FIRM</name>
<dbReference type="PROSITE" id="PS00934">
    <property type="entry name" value="GLYOXALASE_I_1"/>
    <property type="match status" value="1"/>
</dbReference>
<dbReference type="InterPro" id="IPR029068">
    <property type="entry name" value="Glyas_Bleomycin-R_OHBP_Dase"/>
</dbReference>
<organism evidence="5 6">
    <name type="scientific">Sporomusa malonica</name>
    <dbReference type="NCBI Taxonomy" id="112901"/>
    <lineage>
        <taxon>Bacteria</taxon>
        <taxon>Bacillati</taxon>
        <taxon>Bacillota</taxon>
        <taxon>Negativicutes</taxon>
        <taxon>Selenomonadales</taxon>
        <taxon>Sporomusaceae</taxon>
        <taxon>Sporomusa</taxon>
    </lineage>
</organism>
<dbReference type="InterPro" id="IPR017515">
    <property type="entry name" value="MeMalonyl-CoA_epimerase"/>
</dbReference>
<dbReference type="Pfam" id="PF13669">
    <property type="entry name" value="Glyoxalase_4"/>
    <property type="match status" value="1"/>
</dbReference>
<evidence type="ECO:0000313" key="6">
    <source>
        <dbReference type="Proteomes" id="UP000192738"/>
    </source>
</evidence>
<dbReference type="GO" id="GO:0046491">
    <property type="term" value="P:L-methylmalonyl-CoA metabolic process"/>
    <property type="evidence" value="ECO:0007669"/>
    <property type="project" value="TreeGrafter"/>
</dbReference>
<dbReference type="Gene3D" id="3.10.180.10">
    <property type="entry name" value="2,3-Dihydroxybiphenyl 1,2-Dioxygenase, domain 1"/>
    <property type="match status" value="1"/>
</dbReference>
<evidence type="ECO:0000256" key="3">
    <source>
        <dbReference type="SAM" id="Coils"/>
    </source>
</evidence>
<dbReference type="RefSeq" id="WP_084576195.1">
    <property type="nucleotide sequence ID" value="NZ_CP155572.1"/>
</dbReference>
<comment type="similarity">
    <text evidence="1">Belongs to the methylmalonyl-CoA epimerase family.</text>
</comment>
<reference evidence="5 6" key="1">
    <citation type="submission" date="2017-04" db="EMBL/GenBank/DDBJ databases">
        <authorList>
            <person name="Afonso C.L."/>
            <person name="Miller P.J."/>
            <person name="Scott M.A."/>
            <person name="Spackman E."/>
            <person name="Goraichik I."/>
            <person name="Dimitrov K.M."/>
            <person name="Suarez D.L."/>
            <person name="Swayne D.E."/>
        </authorList>
    </citation>
    <scope>NUCLEOTIDE SEQUENCE [LARGE SCALE GENOMIC DNA]</scope>
    <source>
        <strain evidence="5 6">DSM 5090</strain>
    </source>
</reference>
<dbReference type="InterPro" id="IPR018146">
    <property type="entry name" value="Glyoxalase_1_CS"/>
</dbReference>
<dbReference type="STRING" id="112901.SAMN04488500_110130"/>
<feature type="domain" description="VOC" evidence="4">
    <location>
        <begin position="18"/>
        <end position="146"/>
    </location>
</feature>
<gene>
    <name evidence="5" type="ORF">SAMN04488500_110130</name>
</gene>
<dbReference type="Proteomes" id="UP000192738">
    <property type="component" value="Unassembled WGS sequence"/>
</dbReference>
<accession>A0A1W2CDS9</accession>
<dbReference type="EMBL" id="FWXI01000010">
    <property type="protein sequence ID" value="SMC83425.1"/>
    <property type="molecule type" value="Genomic_DNA"/>
</dbReference>
<proteinExistence type="inferred from homology"/>
<dbReference type="GO" id="GO:0004462">
    <property type="term" value="F:lactoylglutathione lyase activity"/>
    <property type="evidence" value="ECO:0007669"/>
    <property type="project" value="InterPro"/>
</dbReference>